<dbReference type="Proteomes" id="UP001178507">
    <property type="component" value="Unassembled WGS sequence"/>
</dbReference>
<evidence type="ECO:0000259" key="1">
    <source>
        <dbReference type="PROSITE" id="PS50076"/>
    </source>
</evidence>
<dbReference type="PROSITE" id="PS50076">
    <property type="entry name" value="DNAJ_2"/>
    <property type="match status" value="1"/>
</dbReference>
<name>A0AA36HT42_9DINO</name>
<gene>
    <name evidence="2" type="ORF">EVOR1521_LOCUS4284</name>
</gene>
<accession>A0AA36HT42</accession>
<dbReference type="InterPro" id="IPR001623">
    <property type="entry name" value="DnaJ_domain"/>
</dbReference>
<proteinExistence type="predicted"/>
<dbReference type="EMBL" id="CAUJNA010000280">
    <property type="protein sequence ID" value="CAJ1374843.1"/>
    <property type="molecule type" value="Genomic_DNA"/>
</dbReference>
<feature type="domain" description="J" evidence="1">
    <location>
        <begin position="5"/>
        <end position="71"/>
    </location>
</feature>
<comment type="caution">
    <text evidence="2">The sequence shown here is derived from an EMBL/GenBank/DDBJ whole genome shotgun (WGS) entry which is preliminary data.</text>
</comment>
<dbReference type="InterPro" id="IPR013087">
    <property type="entry name" value="Znf_C2H2_type"/>
</dbReference>
<dbReference type="PROSITE" id="PS00028">
    <property type="entry name" value="ZINC_FINGER_C2H2_1"/>
    <property type="match status" value="1"/>
</dbReference>
<evidence type="ECO:0000313" key="3">
    <source>
        <dbReference type="Proteomes" id="UP001178507"/>
    </source>
</evidence>
<keyword evidence="3" id="KW-1185">Reference proteome</keyword>
<dbReference type="CDD" id="cd06257">
    <property type="entry name" value="DnaJ"/>
    <property type="match status" value="1"/>
</dbReference>
<dbReference type="AlphaFoldDB" id="A0AA36HT42"/>
<organism evidence="2 3">
    <name type="scientific">Effrenium voratum</name>
    <dbReference type="NCBI Taxonomy" id="2562239"/>
    <lineage>
        <taxon>Eukaryota</taxon>
        <taxon>Sar</taxon>
        <taxon>Alveolata</taxon>
        <taxon>Dinophyceae</taxon>
        <taxon>Suessiales</taxon>
        <taxon>Symbiodiniaceae</taxon>
        <taxon>Effrenium</taxon>
    </lineage>
</organism>
<sequence length="459" mass="50089">MSLSQAREALGLSAGCSCQQLMSAYFQRALPFHPDIARAAKAPQRFWKLSQAYWRLAVDLEVEHEEFTERGIRELWVRNFVFEGLPELVADELQMTSGQCEERFFEASTRARGMIPGERLQCGLCGFQVRSHSEMRSHLSQHKAGASWAEEAMLVKPRTELWEAAKLELQGGAEGRKRLNGSFGAWREDAGAAKHGEACCQVRAGCEEFLLADGSVARFKDIPLPPEIDLDVPMKASAAEMLQRLRATRPGLAAYLEPEGDPDLSAALRYQAISPESPRTHCREPGGELACRCGFTCGTQAQSRGKLKPAVVAFATDACVQCQCSFAAQLTKMLSKGVPVTAWTCPSVRGESSEQSVDLGCLVSQYQAAEGKAVPPNLVREAKAVGSERSPGRIDGLLEASEWRAAKEAYGPWHLKSLRAALRLGELLEAPRAEALLRHAAAGLEATLGLHVDTLRATN</sequence>
<evidence type="ECO:0000313" key="2">
    <source>
        <dbReference type="EMBL" id="CAJ1374843.1"/>
    </source>
</evidence>
<dbReference type="SUPFAM" id="SSF46565">
    <property type="entry name" value="Chaperone J-domain"/>
    <property type="match status" value="1"/>
</dbReference>
<protein>
    <recommendedName>
        <fullName evidence="1">J domain-containing protein</fullName>
    </recommendedName>
</protein>
<dbReference type="Gene3D" id="1.10.287.110">
    <property type="entry name" value="DnaJ domain"/>
    <property type="match status" value="1"/>
</dbReference>
<dbReference type="InterPro" id="IPR036869">
    <property type="entry name" value="J_dom_sf"/>
</dbReference>
<reference evidence="2" key="1">
    <citation type="submission" date="2023-08" db="EMBL/GenBank/DDBJ databases">
        <authorList>
            <person name="Chen Y."/>
            <person name="Shah S."/>
            <person name="Dougan E. K."/>
            <person name="Thang M."/>
            <person name="Chan C."/>
        </authorList>
    </citation>
    <scope>NUCLEOTIDE SEQUENCE</scope>
</reference>